<evidence type="ECO:0000259" key="1">
    <source>
        <dbReference type="Pfam" id="PF12867"/>
    </source>
</evidence>
<dbReference type="Gene3D" id="1.20.120.450">
    <property type="entry name" value="dinb family like domain"/>
    <property type="match status" value="1"/>
</dbReference>
<feature type="domain" description="DinB-like" evidence="1">
    <location>
        <begin position="9"/>
        <end position="164"/>
    </location>
</feature>
<name>A0ABW2RF58_9BACL</name>
<dbReference type="EMBL" id="JBHTBW010000001">
    <property type="protein sequence ID" value="MFC7439584.1"/>
    <property type="molecule type" value="Genomic_DNA"/>
</dbReference>
<gene>
    <name evidence="2" type="ORF">ACFQNG_00150</name>
</gene>
<dbReference type="InterPro" id="IPR024775">
    <property type="entry name" value="DinB-like"/>
</dbReference>
<organism evidence="2 3">
    <name type="scientific">Laceyella putida</name>
    <dbReference type="NCBI Taxonomy" id="110101"/>
    <lineage>
        <taxon>Bacteria</taxon>
        <taxon>Bacillati</taxon>
        <taxon>Bacillota</taxon>
        <taxon>Bacilli</taxon>
        <taxon>Bacillales</taxon>
        <taxon>Thermoactinomycetaceae</taxon>
        <taxon>Laceyella</taxon>
    </lineage>
</organism>
<evidence type="ECO:0000313" key="3">
    <source>
        <dbReference type="Proteomes" id="UP001596500"/>
    </source>
</evidence>
<dbReference type="Proteomes" id="UP001596500">
    <property type="component" value="Unassembled WGS sequence"/>
</dbReference>
<keyword evidence="3" id="KW-1185">Reference proteome</keyword>
<accession>A0ABW2RF58</accession>
<dbReference type="SUPFAM" id="SSF109854">
    <property type="entry name" value="DinB/YfiT-like putative metalloenzymes"/>
    <property type="match status" value="1"/>
</dbReference>
<dbReference type="Pfam" id="PF12867">
    <property type="entry name" value="DinB_2"/>
    <property type="match status" value="1"/>
</dbReference>
<dbReference type="InterPro" id="IPR034660">
    <property type="entry name" value="DinB/YfiT-like"/>
</dbReference>
<reference evidence="3" key="1">
    <citation type="journal article" date="2019" name="Int. J. Syst. Evol. Microbiol.">
        <title>The Global Catalogue of Microorganisms (GCM) 10K type strain sequencing project: providing services to taxonomists for standard genome sequencing and annotation.</title>
        <authorList>
            <consortium name="The Broad Institute Genomics Platform"/>
            <consortium name="The Broad Institute Genome Sequencing Center for Infectious Disease"/>
            <person name="Wu L."/>
            <person name="Ma J."/>
        </authorList>
    </citation>
    <scope>NUCLEOTIDE SEQUENCE [LARGE SCALE GENOMIC DNA]</scope>
    <source>
        <strain evidence="3">CGMCC 1.12942</strain>
    </source>
</reference>
<proteinExistence type="predicted"/>
<evidence type="ECO:0000313" key="2">
    <source>
        <dbReference type="EMBL" id="MFC7439584.1"/>
    </source>
</evidence>
<comment type="caution">
    <text evidence="2">The sequence shown here is derived from an EMBL/GenBank/DDBJ whole genome shotgun (WGS) entry which is preliminary data.</text>
</comment>
<dbReference type="RefSeq" id="WP_379862767.1">
    <property type="nucleotide sequence ID" value="NZ_JBHTBW010000001.1"/>
</dbReference>
<sequence length="178" mass="20846">MKTKQILEEAIDMIQYYLKEMDQYTPTQFTWKPSEDEWSLGQMMNHLIDAAYGLQLGAIAKCADDEAVTHGQKTEVGERVYQEGVFPSIRIKLPNDPRFVPENPNDKEEIKVKLLQLQEKLKEVEPLLVAIPTERTVKHRWLGELNAHEWFQLIPMHFRHHLRQKERIDQMLGNGGIQ</sequence>
<protein>
    <submittedName>
        <fullName evidence="2">DinB family protein</fullName>
    </submittedName>
</protein>